<evidence type="ECO:0000313" key="2">
    <source>
        <dbReference type="Proteomes" id="UP001239909"/>
    </source>
</evidence>
<comment type="caution">
    <text evidence="1">The sequence shown here is derived from an EMBL/GenBank/DDBJ whole genome shotgun (WGS) entry which is preliminary data.</text>
</comment>
<evidence type="ECO:0000313" key="1">
    <source>
        <dbReference type="EMBL" id="GMG85613.1"/>
    </source>
</evidence>
<name>A0ABQ6LU37_9RHOB</name>
<dbReference type="EMBL" id="BSYI01000083">
    <property type="protein sequence ID" value="GMG85613.1"/>
    <property type="molecule type" value="Genomic_DNA"/>
</dbReference>
<gene>
    <name evidence="1" type="ORF">LNKW23_48360</name>
</gene>
<sequence length="88" mass="8786">MNALACCRGAGCSPILRGQKVAPHRPTGFCGGSVATEATGETAGHGEDGAGHPPALLALVRLLARDAVRQALAEAPAEAGSPDEEDPD</sequence>
<dbReference type="Proteomes" id="UP001239909">
    <property type="component" value="Unassembled WGS sequence"/>
</dbReference>
<keyword evidence="2" id="KW-1185">Reference proteome</keyword>
<reference evidence="1 2" key="1">
    <citation type="submission" date="2023-04" db="EMBL/GenBank/DDBJ databases">
        <title>Marinoamorphus aggregata gen. nov., sp. Nov., isolate from tissue of brittle star Ophioplocus japonicus.</title>
        <authorList>
            <person name="Kawano K."/>
            <person name="Sawayama S."/>
            <person name="Nakagawa S."/>
        </authorList>
    </citation>
    <scope>NUCLEOTIDE SEQUENCE [LARGE SCALE GENOMIC DNA]</scope>
    <source>
        <strain evidence="1 2">NKW23</strain>
    </source>
</reference>
<protein>
    <submittedName>
        <fullName evidence="1">Uncharacterized protein</fullName>
    </submittedName>
</protein>
<organism evidence="1 2">
    <name type="scientific">Paralimibaculum aggregatum</name>
    <dbReference type="NCBI Taxonomy" id="3036245"/>
    <lineage>
        <taxon>Bacteria</taxon>
        <taxon>Pseudomonadati</taxon>
        <taxon>Pseudomonadota</taxon>
        <taxon>Alphaproteobacteria</taxon>
        <taxon>Rhodobacterales</taxon>
        <taxon>Paracoccaceae</taxon>
        <taxon>Paralimibaculum</taxon>
    </lineage>
</organism>
<proteinExistence type="predicted"/>
<accession>A0ABQ6LU37</accession>